<dbReference type="EMBL" id="RXII01000061">
    <property type="protein sequence ID" value="RZN61970.1"/>
    <property type="molecule type" value="Genomic_DNA"/>
</dbReference>
<organism evidence="3 4">
    <name type="scientific">Candidatus Methanodesulfokora washburnensis</name>
    <dbReference type="NCBI Taxonomy" id="2478471"/>
    <lineage>
        <taxon>Archaea</taxon>
        <taxon>Thermoproteota</taxon>
        <taxon>Candidatus Korarchaeia</taxon>
        <taxon>Candidatus Korarchaeia incertae sedis</taxon>
        <taxon>Candidatus Methanodesulfokora</taxon>
    </lineage>
</organism>
<dbReference type="InterPro" id="IPR000082">
    <property type="entry name" value="SEA_dom"/>
</dbReference>
<dbReference type="Proteomes" id="UP000316217">
    <property type="component" value="Unassembled WGS sequence"/>
</dbReference>
<protein>
    <recommendedName>
        <fullName evidence="2">SEA domain-containing protein</fullName>
    </recommendedName>
</protein>
<evidence type="ECO:0000313" key="3">
    <source>
        <dbReference type="EMBL" id="RZN61970.1"/>
    </source>
</evidence>
<evidence type="ECO:0000313" key="4">
    <source>
        <dbReference type="Proteomes" id="UP000316217"/>
    </source>
</evidence>
<name>A0A520KL56_9CREN</name>
<dbReference type="PROSITE" id="PS50024">
    <property type="entry name" value="SEA"/>
    <property type="match status" value="1"/>
</dbReference>
<keyword evidence="1" id="KW-0175">Coiled coil</keyword>
<evidence type="ECO:0000256" key="1">
    <source>
        <dbReference type="SAM" id="Coils"/>
    </source>
</evidence>
<accession>A0A520KL56</accession>
<dbReference type="AlphaFoldDB" id="A0A520KL56"/>
<comment type="caution">
    <text evidence="3">The sequence shown here is derived from an EMBL/GenBank/DDBJ whole genome shotgun (WGS) entry which is preliminary data.</text>
</comment>
<evidence type="ECO:0000259" key="2">
    <source>
        <dbReference type="PROSITE" id="PS50024"/>
    </source>
</evidence>
<proteinExistence type="predicted"/>
<gene>
    <name evidence="3" type="ORF">EF810_03905</name>
</gene>
<dbReference type="RefSeq" id="WP_125672943.1">
    <property type="nucleotide sequence ID" value="NZ_RCOS01000174.1"/>
</dbReference>
<reference evidence="3 4" key="1">
    <citation type="journal article" date="2019" name="Nat. Microbiol.">
        <title>Wide diversity of methane and short-chain alkane metabolisms in uncultured archaea.</title>
        <authorList>
            <person name="Borrel G."/>
            <person name="Adam P.S."/>
            <person name="McKay L.J."/>
            <person name="Chen L.X."/>
            <person name="Sierra-Garcia I.N."/>
            <person name="Sieber C.M."/>
            <person name="Letourneur Q."/>
            <person name="Ghozlane A."/>
            <person name="Andersen G.L."/>
            <person name="Li W.J."/>
            <person name="Hallam S.J."/>
            <person name="Muyzer G."/>
            <person name="de Oliveira V.M."/>
            <person name="Inskeep W.P."/>
            <person name="Banfield J.F."/>
            <person name="Gribaldo S."/>
        </authorList>
    </citation>
    <scope>NUCLEOTIDE SEQUENCE [LARGE SCALE GENOMIC DNA]</scope>
    <source>
        <strain evidence="3">NM4</strain>
    </source>
</reference>
<feature type="domain" description="SEA" evidence="2">
    <location>
        <begin position="1"/>
        <end position="46"/>
    </location>
</feature>
<sequence>MKIKHPKSNNAREEIGKILSEAKCHINETSPLTLIYASSYIITTASSLVTELTSIAERGAICIVRTMAPSAFGGAIERLQREAVDGLRRNCYVALHGGKGQEITLYNFINHAKFLLYYHLCSDGYIHHQRFYGSTNFTVRGLGGSGRYGNYEEFYCSKLKKNPKLALGDMYFIKEAIDILEHKNKLYTDPQYLQQYASAHLQKIREKLWNIKNKASGTTLGELFQLYVESSLLYFSSLAFLEDIPGKGITLEILRELHRPESLLDIFELEVLAPTVEEEAEDMAEILMLEKEDIRKRIEGLTNSIESCYNMIVEKYIYNIKEIHEAKELDKIFDSIEQEFVEHLVNYGKFHLGNLLKLMKYRRTESRNGKLAVER</sequence>
<feature type="coiled-coil region" evidence="1">
    <location>
        <begin position="277"/>
        <end position="304"/>
    </location>
</feature>